<evidence type="ECO:0000313" key="1">
    <source>
        <dbReference type="EMBL" id="KAI3725169.1"/>
    </source>
</evidence>
<sequence>MRTCYHLLKNARSKHISISNKRWFHLITPFNKVSFVSQFLHNHHHARLSTLDNLQLPKHEAHHPLDYQVTIKDRDVISLTDGLKNEYWLQQTNLDLLLPPLETGVFFCYKKTEDTSMSPETVVNTIKKSLAGLLSTFYPLAGEIVPNCQGEPEVLCDNNGVEFVHAHADVELKTLDLHHADETVKGKLVPKINYGVLSVQVTELNCGAIVLSCAIDHRIADGFSLNMFLVAWAEYARLKKISRIPSFRPSILNPGRPPQYDIIFDNLYLPISSLGLPPPPSLEDELHSRIYYISVESINHLQSEASSKQTRSSKLQSFTAFVWKLLAQEQHVDMNSRSRIGVVVNGRQFLTGNSEKESSMLGNHFGNILSIPYGDMNNHHLQAMPLSEVANKVHVFMANATKEEHFRGLIDWVELHRPEPAVAKIYFKLHETDGEAVVVSSGQGLPVNDMDFGYGKPYFGSYNFHWGGQTGYIATMPSTKKNGDWIVYAHLKQKHLDLIESQARHVFNPVTHSYLRFH</sequence>
<keyword evidence="2" id="KW-1185">Reference proteome</keyword>
<dbReference type="Proteomes" id="UP001056120">
    <property type="component" value="Linkage Group LG22"/>
</dbReference>
<dbReference type="EMBL" id="CM042039">
    <property type="protein sequence ID" value="KAI3725169.1"/>
    <property type="molecule type" value="Genomic_DNA"/>
</dbReference>
<comment type="caution">
    <text evidence="1">The sequence shown here is derived from an EMBL/GenBank/DDBJ whole genome shotgun (WGS) entry which is preliminary data.</text>
</comment>
<name>A0ACB9BTB5_9ASTR</name>
<proteinExistence type="predicted"/>
<protein>
    <submittedName>
        <fullName evidence="1">Uncharacterized protein</fullName>
    </submittedName>
</protein>
<evidence type="ECO:0000313" key="2">
    <source>
        <dbReference type="Proteomes" id="UP001056120"/>
    </source>
</evidence>
<gene>
    <name evidence="1" type="ORF">L1987_64947</name>
</gene>
<reference evidence="1 2" key="2">
    <citation type="journal article" date="2022" name="Mol. Ecol. Resour.">
        <title>The genomes of chicory, endive, great burdock and yacon provide insights into Asteraceae paleo-polyploidization history and plant inulin production.</title>
        <authorList>
            <person name="Fan W."/>
            <person name="Wang S."/>
            <person name="Wang H."/>
            <person name="Wang A."/>
            <person name="Jiang F."/>
            <person name="Liu H."/>
            <person name="Zhao H."/>
            <person name="Xu D."/>
            <person name="Zhang Y."/>
        </authorList>
    </citation>
    <scope>NUCLEOTIDE SEQUENCE [LARGE SCALE GENOMIC DNA]</scope>
    <source>
        <strain evidence="2">cv. Yunnan</strain>
        <tissue evidence="1">Leaves</tissue>
    </source>
</reference>
<accession>A0ACB9BTB5</accession>
<organism evidence="1 2">
    <name type="scientific">Smallanthus sonchifolius</name>
    <dbReference type="NCBI Taxonomy" id="185202"/>
    <lineage>
        <taxon>Eukaryota</taxon>
        <taxon>Viridiplantae</taxon>
        <taxon>Streptophyta</taxon>
        <taxon>Embryophyta</taxon>
        <taxon>Tracheophyta</taxon>
        <taxon>Spermatophyta</taxon>
        <taxon>Magnoliopsida</taxon>
        <taxon>eudicotyledons</taxon>
        <taxon>Gunneridae</taxon>
        <taxon>Pentapetalae</taxon>
        <taxon>asterids</taxon>
        <taxon>campanulids</taxon>
        <taxon>Asterales</taxon>
        <taxon>Asteraceae</taxon>
        <taxon>Asteroideae</taxon>
        <taxon>Heliantheae alliance</taxon>
        <taxon>Millerieae</taxon>
        <taxon>Smallanthus</taxon>
    </lineage>
</organism>
<reference evidence="2" key="1">
    <citation type="journal article" date="2022" name="Mol. Ecol. Resour.">
        <title>The genomes of chicory, endive, great burdock and yacon provide insights into Asteraceae palaeo-polyploidization history and plant inulin production.</title>
        <authorList>
            <person name="Fan W."/>
            <person name="Wang S."/>
            <person name="Wang H."/>
            <person name="Wang A."/>
            <person name="Jiang F."/>
            <person name="Liu H."/>
            <person name="Zhao H."/>
            <person name="Xu D."/>
            <person name="Zhang Y."/>
        </authorList>
    </citation>
    <scope>NUCLEOTIDE SEQUENCE [LARGE SCALE GENOMIC DNA]</scope>
    <source>
        <strain evidence="2">cv. Yunnan</strain>
    </source>
</reference>